<keyword evidence="3" id="KW-0479">Metal-binding</keyword>
<reference evidence="9 10" key="1">
    <citation type="submission" date="2020-08" db="EMBL/GenBank/DDBJ databases">
        <title>Cohnella phylogeny.</title>
        <authorList>
            <person name="Dunlap C."/>
        </authorList>
    </citation>
    <scope>NUCLEOTIDE SEQUENCE [LARGE SCALE GENOMIC DNA]</scope>
    <source>
        <strain evidence="9 10">DSM 25241</strain>
    </source>
</reference>
<accession>A0A841SZ92</accession>
<evidence type="ECO:0000256" key="4">
    <source>
        <dbReference type="ARBA" id="ARBA00022801"/>
    </source>
</evidence>
<dbReference type="PANTHER" id="PTHR43806">
    <property type="entry name" value="PEPTIDASE S8"/>
    <property type="match status" value="1"/>
</dbReference>
<evidence type="ECO:0000259" key="8">
    <source>
        <dbReference type="Pfam" id="PF00082"/>
    </source>
</evidence>
<dbReference type="InterPro" id="IPR050131">
    <property type="entry name" value="Peptidase_S8_subtilisin-like"/>
</dbReference>
<dbReference type="SUPFAM" id="SSF52743">
    <property type="entry name" value="Subtilisin-like"/>
    <property type="match status" value="1"/>
</dbReference>
<evidence type="ECO:0000256" key="6">
    <source>
        <dbReference type="PROSITE-ProRule" id="PRU01240"/>
    </source>
</evidence>
<feature type="domain" description="Peptidase S8/S53" evidence="8">
    <location>
        <begin position="128"/>
        <end position="367"/>
    </location>
</feature>
<dbReference type="InterPro" id="IPR015500">
    <property type="entry name" value="Peptidase_S8_subtilisin-rel"/>
</dbReference>
<comment type="similarity">
    <text evidence="1 6 7">Belongs to the peptidase S8 family.</text>
</comment>
<evidence type="ECO:0000313" key="10">
    <source>
        <dbReference type="Proteomes" id="UP000535838"/>
    </source>
</evidence>
<dbReference type="PROSITE" id="PS00136">
    <property type="entry name" value="SUBTILASE_ASP"/>
    <property type="match status" value="1"/>
</dbReference>
<sequence length="380" mass="40101">MKSVEHVLSLSVRSKPSRSTERRIVAFKKSGDYRKCLHKLSASGLKPVKSSNALRMICCHADKKSRWSGLRQNPRIAFVEKDGKVSAHAISLAPRKSRVLNKRRACQAKVPWNVCRVKSPPLWPRSKGQGVRVAIIDTGIAAHPDLRIAGGTNTIVPGGSFADDNGHGTHVAGIAAATGRRRIFGNAPRAVLYAVKALDRNGEGFISDIVQGIDWCIAKGVRVINMSFGMPDNSLALHNAVRRARRKGIVIVASAGNSGRAAGRIDVPARFPETIAVAATTRSNRVASFSSRGRGIDAAAPGVNILSTGLNGTYVRMSGTSMSAPHVAGGAALLRGVAPKLSATAIGKRIRRSALPIPGGANAVGSGLLQVAPAAGRRRR</sequence>
<dbReference type="InterPro" id="IPR022398">
    <property type="entry name" value="Peptidase_S8_His-AS"/>
</dbReference>
<dbReference type="CDD" id="cd07477">
    <property type="entry name" value="Peptidases_S8_Subtilisin_subset"/>
    <property type="match status" value="1"/>
</dbReference>
<evidence type="ECO:0000256" key="2">
    <source>
        <dbReference type="ARBA" id="ARBA00022670"/>
    </source>
</evidence>
<comment type="caution">
    <text evidence="9">The sequence shown here is derived from an EMBL/GenBank/DDBJ whole genome shotgun (WGS) entry which is preliminary data.</text>
</comment>
<dbReference type="InterPro" id="IPR000209">
    <property type="entry name" value="Peptidase_S8/S53_dom"/>
</dbReference>
<dbReference type="Gene3D" id="3.40.50.200">
    <property type="entry name" value="Peptidase S8/S53 domain"/>
    <property type="match status" value="1"/>
</dbReference>
<dbReference type="PANTHER" id="PTHR43806:SF11">
    <property type="entry name" value="CEREVISIN-RELATED"/>
    <property type="match status" value="1"/>
</dbReference>
<dbReference type="AlphaFoldDB" id="A0A841SZ92"/>
<feature type="active site" description="Charge relay system" evidence="6">
    <location>
        <position position="137"/>
    </location>
</feature>
<name>A0A841SZ92_9BACL</name>
<keyword evidence="5 6" id="KW-0720">Serine protease</keyword>
<evidence type="ECO:0000313" key="9">
    <source>
        <dbReference type="EMBL" id="MBB6635478.1"/>
    </source>
</evidence>
<dbReference type="PROSITE" id="PS51892">
    <property type="entry name" value="SUBTILASE"/>
    <property type="match status" value="1"/>
</dbReference>
<proteinExistence type="inferred from homology"/>
<dbReference type="PRINTS" id="PR00723">
    <property type="entry name" value="SUBTILISIN"/>
</dbReference>
<dbReference type="GO" id="GO:0046872">
    <property type="term" value="F:metal ion binding"/>
    <property type="evidence" value="ECO:0007669"/>
    <property type="project" value="UniProtKB-KW"/>
</dbReference>
<dbReference type="GO" id="GO:0004252">
    <property type="term" value="F:serine-type endopeptidase activity"/>
    <property type="evidence" value="ECO:0007669"/>
    <property type="project" value="UniProtKB-UniRule"/>
</dbReference>
<dbReference type="PROSITE" id="PS00137">
    <property type="entry name" value="SUBTILASE_HIS"/>
    <property type="match status" value="1"/>
</dbReference>
<keyword evidence="4 6" id="KW-0378">Hydrolase</keyword>
<dbReference type="InterPro" id="IPR023827">
    <property type="entry name" value="Peptidase_S8_Asp-AS"/>
</dbReference>
<gene>
    <name evidence="9" type="ORF">H7B67_15270</name>
</gene>
<feature type="active site" description="Charge relay system" evidence="6">
    <location>
        <position position="167"/>
    </location>
</feature>
<dbReference type="InterPro" id="IPR036852">
    <property type="entry name" value="Peptidase_S8/S53_dom_sf"/>
</dbReference>
<dbReference type="RefSeq" id="WP_185120704.1">
    <property type="nucleotide sequence ID" value="NZ_JACJVQ010000013.1"/>
</dbReference>
<keyword evidence="10" id="KW-1185">Reference proteome</keyword>
<dbReference type="EMBL" id="JACJVQ010000013">
    <property type="protein sequence ID" value="MBB6635478.1"/>
    <property type="molecule type" value="Genomic_DNA"/>
</dbReference>
<organism evidence="9 10">
    <name type="scientific">Cohnella thailandensis</name>
    <dbReference type="NCBI Taxonomy" id="557557"/>
    <lineage>
        <taxon>Bacteria</taxon>
        <taxon>Bacillati</taxon>
        <taxon>Bacillota</taxon>
        <taxon>Bacilli</taxon>
        <taxon>Bacillales</taxon>
        <taxon>Paenibacillaceae</taxon>
        <taxon>Cohnella</taxon>
    </lineage>
</organism>
<dbReference type="GO" id="GO:0006508">
    <property type="term" value="P:proteolysis"/>
    <property type="evidence" value="ECO:0007669"/>
    <property type="project" value="UniProtKB-KW"/>
</dbReference>
<dbReference type="Proteomes" id="UP000535838">
    <property type="component" value="Unassembled WGS sequence"/>
</dbReference>
<evidence type="ECO:0000256" key="7">
    <source>
        <dbReference type="RuleBase" id="RU003355"/>
    </source>
</evidence>
<dbReference type="PROSITE" id="PS00138">
    <property type="entry name" value="SUBTILASE_SER"/>
    <property type="match status" value="1"/>
</dbReference>
<protein>
    <submittedName>
        <fullName evidence="9">S8 family peptidase</fullName>
    </submittedName>
</protein>
<keyword evidence="2 6" id="KW-0645">Protease</keyword>
<dbReference type="InterPro" id="IPR023828">
    <property type="entry name" value="Peptidase_S8_Ser-AS"/>
</dbReference>
<feature type="active site" description="Charge relay system" evidence="6">
    <location>
        <position position="321"/>
    </location>
</feature>
<evidence type="ECO:0000256" key="1">
    <source>
        <dbReference type="ARBA" id="ARBA00011073"/>
    </source>
</evidence>
<dbReference type="Pfam" id="PF00082">
    <property type="entry name" value="Peptidase_S8"/>
    <property type="match status" value="1"/>
</dbReference>
<dbReference type="InterPro" id="IPR034202">
    <property type="entry name" value="Subtilisin_Carlsberg-like"/>
</dbReference>
<evidence type="ECO:0000256" key="3">
    <source>
        <dbReference type="ARBA" id="ARBA00022723"/>
    </source>
</evidence>
<evidence type="ECO:0000256" key="5">
    <source>
        <dbReference type="ARBA" id="ARBA00022825"/>
    </source>
</evidence>